<feature type="transmembrane region" description="Helical" evidence="7">
    <location>
        <begin position="312"/>
        <end position="337"/>
    </location>
</feature>
<sequence>MPAVYTIIILALFALGMPVAFVLLLGGVLGMLFFLGGPAAFTQIPVIAYKTLDDFVLVAVPLYILMSEILLKGRVGNGLFELGSKWLGHLPGGIGVATIFACAIFAAISGSSVATAVTIGAMAIPEMLKRGYERTTVLGAVAAGGTLGILIPPSIPMILYGSITGESVGKLFLSGIVPGVLMTAFFICYLVFRCRHMERQAPASWQERWSILKENIWGLFLPILVVGGIYTGLFTPTEAAAVGTFYSIIIAFFVYRTVTLRDMSGILEDTVKTTAMIFAIMIGAMLFGFILTALQAPQALMSLVTNAQVSRWLIFIGINIVLLALGCVLETVSIILITLPMLYPIVKSLGFDLIWFNVVMLINMELALITPPVGMNLFVIKGISPDSTIGQIIQGSVPFAIIMALEIVLLCLAPDFATWQPAVLQ</sequence>
<dbReference type="Pfam" id="PF06808">
    <property type="entry name" value="DctM"/>
    <property type="match status" value="1"/>
</dbReference>
<evidence type="ECO:0000256" key="2">
    <source>
        <dbReference type="ARBA" id="ARBA00022475"/>
    </source>
</evidence>
<dbReference type="PANTHER" id="PTHR33362:SF5">
    <property type="entry name" value="C4-DICARBOXYLATE TRAP TRANSPORTER LARGE PERMEASE PROTEIN DCTM"/>
    <property type="match status" value="1"/>
</dbReference>
<feature type="transmembrane region" description="Helical" evidence="7">
    <location>
        <begin position="216"/>
        <end position="233"/>
    </location>
</feature>
<feature type="transmembrane region" description="Helical" evidence="7">
    <location>
        <begin position="93"/>
        <end position="124"/>
    </location>
</feature>
<dbReference type="STRING" id="187979.ERS852385_01555"/>
<reference evidence="9 10" key="1">
    <citation type="submission" date="2015-09" db="EMBL/GenBank/DDBJ databases">
        <authorList>
            <consortium name="Pathogen Informatics"/>
        </authorList>
    </citation>
    <scope>NUCLEOTIDE SEQUENCE [LARGE SCALE GENOMIC DNA]</scope>
    <source>
        <strain evidence="9 10">2789STDY5608828</strain>
    </source>
</reference>
<keyword evidence="10" id="KW-1185">Reference proteome</keyword>
<accession>A0A174AD98</accession>
<dbReference type="RefSeq" id="WP_055162002.1">
    <property type="nucleotide sequence ID" value="NZ_CABIWZ010000010.1"/>
</dbReference>
<keyword evidence="4 7" id="KW-0812">Transmembrane</keyword>
<keyword evidence="3" id="KW-0997">Cell inner membrane</keyword>
<feature type="transmembrane region" description="Helical" evidence="7">
    <location>
        <begin position="389"/>
        <end position="412"/>
    </location>
</feature>
<protein>
    <submittedName>
        <fullName evidence="9">Neu5Ac permease</fullName>
    </submittedName>
</protein>
<feature type="domain" description="TRAP C4-dicarboxylate transport system permease DctM subunit" evidence="8">
    <location>
        <begin position="7"/>
        <end position="415"/>
    </location>
</feature>
<gene>
    <name evidence="9" type="primary">siaT_3</name>
    <name evidence="9" type="ORF">ERS852385_01555</name>
</gene>
<evidence type="ECO:0000256" key="3">
    <source>
        <dbReference type="ARBA" id="ARBA00022519"/>
    </source>
</evidence>
<dbReference type="GO" id="GO:0022857">
    <property type="term" value="F:transmembrane transporter activity"/>
    <property type="evidence" value="ECO:0007669"/>
    <property type="project" value="TreeGrafter"/>
</dbReference>
<evidence type="ECO:0000256" key="7">
    <source>
        <dbReference type="SAM" id="Phobius"/>
    </source>
</evidence>
<feature type="transmembrane region" description="Helical" evidence="7">
    <location>
        <begin position="349"/>
        <end position="369"/>
    </location>
</feature>
<keyword evidence="5 7" id="KW-1133">Transmembrane helix</keyword>
<evidence type="ECO:0000313" key="9">
    <source>
        <dbReference type="EMBL" id="CUN86397.1"/>
    </source>
</evidence>
<evidence type="ECO:0000256" key="6">
    <source>
        <dbReference type="ARBA" id="ARBA00023136"/>
    </source>
</evidence>
<comment type="subcellular location">
    <subcellularLocation>
        <location evidence="1">Cell inner membrane</location>
        <topology evidence="1">Multi-pass membrane protein</topology>
    </subcellularLocation>
</comment>
<feature type="transmembrane region" description="Helical" evidence="7">
    <location>
        <begin position="136"/>
        <end position="159"/>
    </location>
</feature>
<name>A0A174AD98_9FIRM</name>
<dbReference type="InterPro" id="IPR010656">
    <property type="entry name" value="DctM"/>
</dbReference>
<feature type="transmembrane region" description="Helical" evidence="7">
    <location>
        <begin position="6"/>
        <end position="35"/>
    </location>
</feature>
<dbReference type="EMBL" id="CYYU01000010">
    <property type="protein sequence ID" value="CUN86397.1"/>
    <property type="molecule type" value="Genomic_DNA"/>
</dbReference>
<evidence type="ECO:0000256" key="1">
    <source>
        <dbReference type="ARBA" id="ARBA00004429"/>
    </source>
</evidence>
<keyword evidence="6 7" id="KW-0472">Membrane</keyword>
<dbReference type="InterPro" id="IPR004681">
    <property type="entry name" value="TRAP_DctM"/>
</dbReference>
<feature type="transmembrane region" description="Helical" evidence="7">
    <location>
        <begin position="171"/>
        <end position="192"/>
    </location>
</feature>
<dbReference type="PANTHER" id="PTHR33362">
    <property type="entry name" value="SIALIC ACID TRAP TRANSPORTER PERMEASE PROTEIN SIAT-RELATED"/>
    <property type="match status" value="1"/>
</dbReference>
<feature type="transmembrane region" description="Helical" evidence="7">
    <location>
        <begin position="239"/>
        <end position="258"/>
    </location>
</feature>
<evidence type="ECO:0000256" key="5">
    <source>
        <dbReference type="ARBA" id="ARBA00022989"/>
    </source>
</evidence>
<dbReference type="OrthoDB" id="9785600at2"/>
<feature type="transmembrane region" description="Helical" evidence="7">
    <location>
        <begin position="270"/>
        <end position="292"/>
    </location>
</feature>
<evidence type="ECO:0000313" key="10">
    <source>
        <dbReference type="Proteomes" id="UP000095546"/>
    </source>
</evidence>
<dbReference type="eggNOG" id="COG1593">
    <property type="taxonomic scope" value="Bacteria"/>
</dbReference>
<dbReference type="AlphaFoldDB" id="A0A174AD98"/>
<dbReference type="GO" id="GO:0005886">
    <property type="term" value="C:plasma membrane"/>
    <property type="evidence" value="ECO:0007669"/>
    <property type="project" value="UniProtKB-SubCell"/>
</dbReference>
<evidence type="ECO:0000256" key="4">
    <source>
        <dbReference type="ARBA" id="ARBA00022692"/>
    </source>
</evidence>
<keyword evidence="2" id="KW-1003">Cell membrane</keyword>
<dbReference type="PIRSF" id="PIRSF006066">
    <property type="entry name" value="HI0050"/>
    <property type="match status" value="1"/>
</dbReference>
<evidence type="ECO:0000259" key="8">
    <source>
        <dbReference type="Pfam" id="PF06808"/>
    </source>
</evidence>
<dbReference type="NCBIfam" id="TIGR00786">
    <property type="entry name" value="dctM"/>
    <property type="match status" value="1"/>
</dbReference>
<dbReference type="Proteomes" id="UP000095546">
    <property type="component" value="Unassembled WGS sequence"/>
</dbReference>
<proteinExistence type="predicted"/>
<organism evidence="9 10">
    <name type="scientific">Mitsuokella jalaludinii</name>
    <dbReference type="NCBI Taxonomy" id="187979"/>
    <lineage>
        <taxon>Bacteria</taxon>
        <taxon>Bacillati</taxon>
        <taxon>Bacillota</taxon>
        <taxon>Negativicutes</taxon>
        <taxon>Selenomonadales</taxon>
        <taxon>Selenomonadaceae</taxon>
        <taxon>Mitsuokella</taxon>
    </lineage>
</organism>